<keyword evidence="2" id="KW-1133">Transmembrane helix</keyword>
<comment type="similarity">
    <text evidence="1">Belongs to the EamA transporter family.</text>
</comment>
<reference evidence="4" key="1">
    <citation type="journal article" date="2015" name="Genome Announc.">
        <title>Draft Genome Sequence of Anaerolineae Strain TC1, a Novel Isolate from a Methanogenic Wastewater Treatment System.</title>
        <authorList>
            <person name="Matsuura N."/>
            <person name="Tourlousse D.M."/>
            <person name="Sun L."/>
            <person name="Toyonaga M."/>
            <person name="Kuroda K."/>
            <person name="Ohashi A."/>
            <person name="Cruz R."/>
            <person name="Yamaguchi T."/>
            <person name="Sekiguchi Y."/>
        </authorList>
    </citation>
    <scope>NUCLEOTIDE SEQUENCE [LARGE SCALE GENOMIC DNA]</scope>
    <source>
        <strain evidence="4">TC1</strain>
    </source>
</reference>
<feature type="transmembrane region" description="Helical" evidence="2">
    <location>
        <begin position="138"/>
        <end position="158"/>
    </location>
</feature>
<accession>A0A0K8P9P4</accession>
<evidence type="ECO:0000256" key="1">
    <source>
        <dbReference type="ARBA" id="ARBA00007362"/>
    </source>
</evidence>
<feature type="transmembrane region" description="Helical" evidence="2">
    <location>
        <begin position="285"/>
        <end position="303"/>
    </location>
</feature>
<feature type="transmembrane region" description="Helical" evidence="2">
    <location>
        <begin position="259"/>
        <end position="279"/>
    </location>
</feature>
<feature type="transmembrane region" description="Helical" evidence="2">
    <location>
        <begin position="51"/>
        <end position="70"/>
    </location>
</feature>
<dbReference type="STRING" id="1678840.ATC1_11140"/>
<evidence type="ECO:0000256" key="2">
    <source>
        <dbReference type="SAM" id="Phobius"/>
    </source>
</evidence>
<feature type="domain" description="EamA" evidence="3">
    <location>
        <begin position="18"/>
        <end position="152"/>
    </location>
</feature>
<dbReference type="Gene3D" id="1.10.3730.20">
    <property type="match status" value="1"/>
</dbReference>
<feature type="domain" description="EamA" evidence="3">
    <location>
        <begin position="165"/>
        <end position="301"/>
    </location>
</feature>
<protein>
    <submittedName>
        <fullName evidence="4">Threonine/homoserine efflux transporter RhtA</fullName>
    </submittedName>
</protein>
<dbReference type="Proteomes" id="UP000053370">
    <property type="component" value="Unassembled WGS sequence"/>
</dbReference>
<dbReference type="GO" id="GO:0016020">
    <property type="term" value="C:membrane"/>
    <property type="evidence" value="ECO:0007669"/>
    <property type="project" value="InterPro"/>
</dbReference>
<keyword evidence="2" id="KW-0812">Transmembrane</keyword>
<proteinExistence type="inferred from homology"/>
<dbReference type="RefSeq" id="WP_062277115.1">
    <property type="nucleotide sequence ID" value="NZ_DF968179.1"/>
</dbReference>
<dbReference type="EMBL" id="DF968179">
    <property type="protein sequence ID" value="GAP39219.1"/>
    <property type="molecule type" value="Genomic_DNA"/>
</dbReference>
<sequence length="307" mass="33771">MKILAQPTEKPTAISSNGYLFALLSTVVWSSTGIFVSHLQTDYGMKAITVAFWRDFLAAFFLLIIIVCFSRVSLKQIFANALFSLFFGVVTAFFNYFWTTSIKLNGVSVSAVLTYCSPAFTALLSFIFLREHLKPIKVLYILVGILGAAMVSGAIYPSAWQSNAIGIGTGLLSGLFFSIYSIMGRLAANRGMNAFSSMFGSFFFAAIILLFLNIPDSESLFSLKNSLNGWMTLVLLVLGPTISGYGLYMLSLTMIPATIANLISTLEPFFTILLAYLLLAEKMTFIQWIGGAMIVLCVLLIQFTRDF</sequence>
<feature type="transmembrane region" description="Helical" evidence="2">
    <location>
        <begin position="164"/>
        <end position="183"/>
    </location>
</feature>
<feature type="transmembrane region" description="Helical" evidence="2">
    <location>
        <begin position="195"/>
        <end position="215"/>
    </location>
</feature>
<evidence type="ECO:0000259" key="3">
    <source>
        <dbReference type="Pfam" id="PF00892"/>
    </source>
</evidence>
<feature type="transmembrane region" description="Helical" evidence="2">
    <location>
        <begin position="104"/>
        <end position="129"/>
    </location>
</feature>
<evidence type="ECO:0000313" key="5">
    <source>
        <dbReference type="Proteomes" id="UP000053370"/>
    </source>
</evidence>
<gene>
    <name evidence="4" type="ORF">ATC1_11140</name>
</gene>
<name>A0A0K8P9P4_9CHLR</name>
<dbReference type="Pfam" id="PF00892">
    <property type="entry name" value="EamA"/>
    <property type="match status" value="2"/>
</dbReference>
<dbReference type="SUPFAM" id="SSF103481">
    <property type="entry name" value="Multidrug resistance efflux transporter EmrE"/>
    <property type="match status" value="2"/>
</dbReference>
<dbReference type="PANTHER" id="PTHR22911">
    <property type="entry name" value="ACYL-MALONYL CONDENSING ENZYME-RELATED"/>
    <property type="match status" value="1"/>
</dbReference>
<dbReference type="OrthoDB" id="5470190at2"/>
<keyword evidence="5" id="KW-1185">Reference proteome</keyword>
<evidence type="ECO:0000313" key="4">
    <source>
        <dbReference type="EMBL" id="GAP39219.1"/>
    </source>
</evidence>
<organism evidence="4">
    <name type="scientific">Flexilinea flocculi</name>
    <dbReference type="NCBI Taxonomy" id="1678840"/>
    <lineage>
        <taxon>Bacteria</taxon>
        <taxon>Bacillati</taxon>
        <taxon>Chloroflexota</taxon>
        <taxon>Anaerolineae</taxon>
        <taxon>Anaerolineales</taxon>
        <taxon>Anaerolineaceae</taxon>
        <taxon>Flexilinea</taxon>
    </lineage>
</organism>
<feature type="transmembrane region" description="Helical" evidence="2">
    <location>
        <begin position="20"/>
        <end position="39"/>
    </location>
</feature>
<dbReference type="InterPro" id="IPR037185">
    <property type="entry name" value="EmrE-like"/>
</dbReference>
<feature type="transmembrane region" description="Helical" evidence="2">
    <location>
        <begin position="227"/>
        <end position="247"/>
    </location>
</feature>
<feature type="transmembrane region" description="Helical" evidence="2">
    <location>
        <begin position="77"/>
        <end position="98"/>
    </location>
</feature>
<keyword evidence="2" id="KW-0472">Membrane</keyword>
<dbReference type="InterPro" id="IPR000620">
    <property type="entry name" value="EamA_dom"/>
</dbReference>
<dbReference type="AlphaFoldDB" id="A0A0K8P9P4"/>